<dbReference type="PANTHER" id="PTHR31194:SF140">
    <property type="entry name" value="ETHYLENE-RESPONSIVE TRANSCRIPTION FACTOR CRF2"/>
    <property type="match status" value="1"/>
</dbReference>
<accession>A0ABY9DDT5</accession>
<dbReference type="InterPro" id="IPR016177">
    <property type="entry name" value="DNA-bd_dom_sf"/>
</dbReference>
<evidence type="ECO:0000256" key="2">
    <source>
        <dbReference type="ARBA" id="ARBA00023015"/>
    </source>
</evidence>
<evidence type="ECO:0000256" key="5">
    <source>
        <dbReference type="ARBA" id="ARBA00023242"/>
    </source>
</evidence>
<dbReference type="EMBL" id="CP126662">
    <property type="protein sequence ID" value="WKA05868.1"/>
    <property type="molecule type" value="Genomic_DNA"/>
</dbReference>
<feature type="compositionally biased region" description="Pro residues" evidence="6">
    <location>
        <begin position="204"/>
        <end position="214"/>
    </location>
</feature>
<dbReference type="CDD" id="cd00018">
    <property type="entry name" value="AP2"/>
    <property type="match status" value="1"/>
</dbReference>
<evidence type="ECO:0000259" key="7">
    <source>
        <dbReference type="PROSITE" id="PS51032"/>
    </source>
</evidence>
<feature type="compositionally biased region" description="Polar residues" evidence="6">
    <location>
        <begin position="229"/>
        <end position="239"/>
    </location>
</feature>
<organism evidence="8 9">
    <name type="scientific">Vitis vinifera</name>
    <name type="common">Grape</name>
    <dbReference type="NCBI Taxonomy" id="29760"/>
    <lineage>
        <taxon>Eukaryota</taxon>
        <taxon>Viridiplantae</taxon>
        <taxon>Streptophyta</taxon>
        <taxon>Embryophyta</taxon>
        <taxon>Tracheophyta</taxon>
        <taxon>Spermatophyta</taxon>
        <taxon>Magnoliopsida</taxon>
        <taxon>eudicotyledons</taxon>
        <taxon>Gunneridae</taxon>
        <taxon>Pentapetalae</taxon>
        <taxon>rosids</taxon>
        <taxon>Vitales</taxon>
        <taxon>Vitaceae</taxon>
        <taxon>Viteae</taxon>
        <taxon>Vitis</taxon>
    </lineage>
</organism>
<dbReference type="InterPro" id="IPR050913">
    <property type="entry name" value="AP2/ERF_ERF"/>
</dbReference>
<proteinExistence type="predicted"/>
<feature type="domain" description="AP2/ERF" evidence="7">
    <location>
        <begin position="146"/>
        <end position="203"/>
    </location>
</feature>
<evidence type="ECO:0000313" key="8">
    <source>
        <dbReference type="EMBL" id="WKA05868.1"/>
    </source>
</evidence>
<keyword evidence="9" id="KW-1185">Reference proteome</keyword>
<keyword evidence="4" id="KW-0804">Transcription</keyword>
<evidence type="ECO:0000256" key="1">
    <source>
        <dbReference type="ARBA" id="ARBA00004123"/>
    </source>
</evidence>
<evidence type="ECO:0000313" key="9">
    <source>
        <dbReference type="Proteomes" id="UP001227230"/>
    </source>
</evidence>
<dbReference type="PRINTS" id="PR00367">
    <property type="entry name" value="ETHRSPELEMNT"/>
</dbReference>
<gene>
    <name evidence="8" type="ORF">VitviT2T_023805</name>
</gene>
<protein>
    <recommendedName>
        <fullName evidence="7">AP2/ERF domain-containing protein</fullName>
    </recommendedName>
</protein>
<comment type="subcellular location">
    <subcellularLocation>
        <location evidence="1">Nucleus</location>
    </subcellularLocation>
</comment>
<evidence type="ECO:0000256" key="3">
    <source>
        <dbReference type="ARBA" id="ARBA00023125"/>
    </source>
</evidence>
<keyword evidence="5" id="KW-0539">Nucleus</keyword>
<dbReference type="InterPro" id="IPR036955">
    <property type="entry name" value="AP2/ERF_dom_sf"/>
</dbReference>
<feature type="compositionally biased region" description="Low complexity" evidence="6">
    <location>
        <begin position="240"/>
        <end position="254"/>
    </location>
</feature>
<dbReference type="InterPro" id="IPR001471">
    <property type="entry name" value="AP2/ERF_dom"/>
</dbReference>
<dbReference type="Proteomes" id="UP001227230">
    <property type="component" value="Chromosome 15"/>
</dbReference>
<keyword evidence="3" id="KW-0238">DNA-binding</keyword>
<sequence length="356" mass="39880">MVSVSCALLPGQSATRQNGDAACRFGISGENRSCTLDLLLVGMDGKSTASTPVKYTEHRSVTSKVVKVPLGKEKRCSNGGTRRVIRISVTDADATDSDEEEEEYCRVRVKKHVNEIRVVEATRAERMKCREAEKVSNRSQVSGGKKFRGVRQRPWGRWAAEIRDPSRRGRLWLGTYDTAEEAAMVYDDAAIRIRGPDALTNFAKPPPKTIPPEINPSVSGYDSGRDSRSVCSPTSVLRFQSSEEPQSQSQSQPESDWRPLWEVKEEATFAHDFCLIDSNSHLETEWRPVEQVMEMLNECFVNEFQTPAPICFEEMNIPDMILAESIGGDISVRLDEDIGSCTWDVDAYYEDSILLL</sequence>
<reference evidence="8 9" key="1">
    <citation type="journal article" date="2023" name="Hortic Res">
        <title>The complete reference genome for grapevine (Vitis vinifera L.) genetics and breeding.</title>
        <authorList>
            <person name="Shi X."/>
            <person name="Cao S."/>
            <person name="Wang X."/>
            <person name="Huang S."/>
            <person name="Wang Y."/>
            <person name="Liu Z."/>
            <person name="Liu W."/>
            <person name="Leng X."/>
            <person name="Peng Y."/>
            <person name="Wang N."/>
            <person name="Wang Y."/>
            <person name="Ma Z."/>
            <person name="Xu X."/>
            <person name="Zhang F."/>
            <person name="Xue H."/>
            <person name="Zhong H."/>
            <person name="Wang Y."/>
            <person name="Zhang K."/>
            <person name="Velt A."/>
            <person name="Avia K."/>
            <person name="Holtgrawe D."/>
            <person name="Grimplet J."/>
            <person name="Matus J.T."/>
            <person name="Ware D."/>
            <person name="Wu X."/>
            <person name="Wang H."/>
            <person name="Liu C."/>
            <person name="Fang Y."/>
            <person name="Rustenholz C."/>
            <person name="Cheng Z."/>
            <person name="Xiao H."/>
            <person name="Zhou Y."/>
        </authorList>
    </citation>
    <scope>NUCLEOTIDE SEQUENCE [LARGE SCALE GENOMIC DNA]</scope>
    <source>
        <strain evidence="9">cv. Pinot noir / PN40024</strain>
        <tissue evidence="8">Leaf</tissue>
    </source>
</reference>
<dbReference type="PANTHER" id="PTHR31194">
    <property type="entry name" value="SHN SHINE , DNA BINDING / TRANSCRIPTION FACTOR"/>
    <property type="match status" value="1"/>
</dbReference>
<keyword evidence="2" id="KW-0805">Transcription regulation</keyword>
<dbReference type="PROSITE" id="PS51032">
    <property type="entry name" value="AP2_ERF"/>
    <property type="match status" value="1"/>
</dbReference>
<dbReference type="SUPFAM" id="SSF54171">
    <property type="entry name" value="DNA-binding domain"/>
    <property type="match status" value="1"/>
</dbReference>
<evidence type="ECO:0000256" key="6">
    <source>
        <dbReference type="SAM" id="MobiDB-lite"/>
    </source>
</evidence>
<dbReference type="Pfam" id="PF00847">
    <property type="entry name" value="AP2"/>
    <property type="match status" value="1"/>
</dbReference>
<feature type="region of interest" description="Disordered" evidence="6">
    <location>
        <begin position="199"/>
        <end position="258"/>
    </location>
</feature>
<dbReference type="SMART" id="SM00380">
    <property type="entry name" value="AP2"/>
    <property type="match status" value="1"/>
</dbReference>
<evidence type="ECO:0000256" key="4">
    <source>
        <dbReference type="ARBA" id="ARBA00023163"/>
    </source>
</evidence>
<name>A0ABY9DDT5_VITVI</name>
<dbReference type="Gene3D" id="3.30.730.10">
    <property type="entry name" value="AP2/ERF domain"/>
    <property type="match status" value="1"/>
</dbReference>